<dbReference type="SUPFAM" id="SSF51735">
    <property type="entry name" value="NAD(P)-binding Rossmann-fold domains"/>
    <property type="match status" value="1"/>
</dbReference>
<evidence type="ECO:0000256" key="4">
    <source>
        <dbReference type="ARBA" id="ARBA00023027"/>
    </source>
</evidence>
<dbReference type="AlphaFoldDB" id="A0A382EMD4"/>
<proteinExistence type="inferred from homology"/>
<dbReference type="InterPro" id="IPR036291">
    <property type="entry name" value="NAD(P)-bd_dom_sf"/>
</dbReference>
<dbReference type="EMBL" id="UINC01045024">
    <property type="protein sequence ID" value="SVB51264.1"/>
    <property type="molecule type" value="Genomic_DNA"/>
</dbReference>
<evidence type="ECO:0008006" key="8">
    <source>
        <dbReference type="Google" id="ProtNLM"/>
    </source>
</evidence>
<evidence type="ECO:0000259" key="6">
    <source>
        <dbReference type="Pfam" id="PF02826"/>
    </source>
</evidence>
<accession>A0A382EMD4</accession>
<comment type="similarity">
    <text evidence="1">Belongs to the D-isomer specific 2-hydroxyacid dehydrogenase family.</text>
</comment>
<organism evidence="7">
    <name type="scientific">marine metagenome</name>
    <dbReference type="NCBI Taxonomy" id="408172"/>
    <lineage>
        <taxon>unclassified sequences</taxon>
        <taxon>metagenomes</taxon>
        <taxon>ecological metagenomes</taxon>
    </lineage>
</organism>
<reference evidence="7" key="1">
    <citation type="submission" date="2018-05" db="EMBL/GenBank/DDBJ databases">
        <authorList>
            <person name="Lanie J.A."/>
            <person name="Ng W.-L."/>
            <person name="Kazmierczak K.M."/>
            <person name="Andrzejewski T.M."/>
            <person name="Davidsen T.M."/>
            <person name="Wayne K.J."/>
            <person name="Tettelin H."/>
            <person name="Glass J.I."/>
            <person name="Rusch D."/>
            <person name="Podicherti R."/>
            <person name="Tsui H.-C.T."/>
            <person name="Winkler M.E."/>
        </authorList>
    </citation>
    <scope>NUCLEOTIDE SEQUENCE</scope>
</reference>
<dbReference type="GO" id="GO:0008652">
    <property type="term" value="P:amino acid biosynthetic process"/>
    <property type="evidence" value="ECO:0007669"/>
    <property type="project" value="UniProtKB-KW"/>
</dbReference>
<feature type="domain" description="D-isomer specific 2-hydroxyacid dehydrogenase NAD-binding" evidence="6">
    <location>
        <begin position="121"/>
        <end position="293"/>
    </location>
</feature>
<protein>
    <recommendedName>
        <fullName evidence="8">Glycerate dehydrogenase</fullName>
    </recommendedName>
</protein>
<evidence type="ECO:0000256" key="3">
    <source>
        <dbReference type="ARBA" id="ARBA00023002"/>
    </source>
</evidence>
<sequence length="329" mass="35692">MTNRKPFNLLVVPDDEPPVLSGTLYEDRARALAENVEWHFDRPRDNDEAVARMQNAEAVINIRSSVAFTREVLTACPALKILSVWGTGVDHVDLPAAEELGITVSNTPAYGAPYVSEHALTLALAVSRQIVTNDQHIRQGGWTRGFINELYGKTLGVIGTGAIGRRMIQLGKGIGMNVVAWTVHPSPERAAEYDVEFLPLEDLLRQSDVISLHVALTEITHRLIGRAQFDLMKDTAILVNTSRGLAVDEDALIAALESGKIAGAGLDVFQAEPLALGHRLTELENVILSPHAGGMAYNGTMRGLEMSVENLESFAAGSPIYVVAQGNRR</sequence>
<dbReference type="GO" id="GO:0051287">
    <property type="term" value="F:NAD binding"/>
    <property type="evidence" value="ECO:0007669"/>
    <property type="project" value="InterPro"/>
</dbReference>
<keyword evidence="2" id="KW-0028">Amino-acid biosynthesis</keyword>
<keyword evidence="3" id="KW-0560">Oxidoreductase</keyword>
<evidence type="ECO:0000313" key="7">
    <source>
        <dbReference type="EMBL" id="SVB51264.1"/>
    </source>
</evidence>
<dbReference type="Pfam" id="PF02826">
    <property type="entry name" value="2-Hacid_dh_C"/>
    <property type="match status" value="1"/>
</dbReference>
<dbReference type="Pfam" id="PF00389">
    <property type="entry name" value="2-Hacid_dh"/>
    <property type="match status" value="1"/>
</dbReference>
<evidence type="ECO:0000256" key="2">
    <source>
        <dbReference type="ARBA" id="ARBA00022605"/>
    </source>
</evidence>
<dbReference type="FunFam" id="3.40.50.720:FF:000203">
    <property type="entry name" value="D-3-phosphoglycerate dehydrogenase (SerA)"/>
    <property type="match status" value="1"/>
</dbReference>
<evidence type="ECO:0000256" key="1">
    <source>
        <dbReference type="ARBA" id="ARBA00005854"/>
    </source>
</evidence>
<gene>
    <name evidence="7" type="ORF">METZ01_LOCUS204118</name>
</gene>
<dbReference type="PROSITE" id="PS00065">
    <property type="entry name" value="D_2_HYDROXYACID_DH_1"/>
    <property type="match status" value="1"/>
</dbReference>
<dbReference type="InterPro" id="IPR006139">
    <property type="entry name" value="D-isomer_2_OHA_DH_cat_dom"/>
</dbReference>
<dbReference type="Gene3D" id="3.40.50.720">
    <property type="entry name" value="NAD(P)-binding Rossmann-like Domain"/>
    <property type="match status" value="2"/>
</dbReference>
<dbReference type="GO" id="GO:0016616">
    <property type="term" value="F:oxidoreductase activity, acting on the CH-OH group of donors, NAD or NADP as acceptor"/>
    <property type="evidence" value="ECO:0007669"/>
    <property type="project" value="InterPro"/>
</dbReference>
<dbReference type="PANTHER" id="PTHR42789">
    <property type="entry name" value="D-ISOMER SPECIFIC 2-HYDROXYACID DEHYDROGENASE FAMILY PROTEIN (AFU_ORTHOLOGUE AFUA_6G10090)"/>
    <property type="match status" value="1"/>
</dbReference>
<feature type="domain" description="D-isomer specific 2-hydroxyacid dehydrogenase catalytic" evidence="5">
    <location>
        <begin position="29"/>
        <end position="319"/>
    </location>
</feature>
<dbReference type="SUPFAM" id="SSF52283">
    <property type="entry name" value="Formate/glycerate dehydrogenase catalytic domain-like"/>
    <property type="match status" value="1"/>
</dbReference>
<evidence type="ECO:0000259" key="5">
    <source>
        <dbReference type="Pfam" id="PF00389"/>
    </source>
</evidence>
<dbReference type="InterPro" id="IPR050857">
    <property type="entry name" value="D-2-hydroxyacid_DH"/>
</dbReference>
<keyword evidence="4" id="KW-0520">NAD</keyword>
<dbReference type="InterPro" id="IPR029752">
    <property type="entry name" value="D-isomer_DH_CS1"/>
</dbReference>
<dbReference type="PANTHER" id="PTHR42789:SF1">
    <property type="entry name" value="D-ISOMER SPECIFIC 2-HYDROXYACID DEHYDROGENASE FAMILY PROTEIN (AFU_ORTHOLOGUE AFUA_6G10090)"/>
    <property type="match status" value="1"/>
</dbReference>
<name>A0A382EMD4_9ZZZZ</name>
<dbReference type="InterPro" id="IPR006140">
    <property type="entry name" value="D-isomer_DH_NAD-bd"/>
</dbReference>